<dbReference type="GO" id="GO:0016747">
    <property type="term" value="F:acyltransferase activity, transferring groups other than amino-acyl groups"/>
    <property type="evidence" value="ECO:0007669"/>
    <property type="project" value="InterPro"/>
</dbReference>
<dbReference type="PROSITE" id="PS51186">
    <property type="entry name" value="GNAT"/>
    <property type="match status" value="1"/>
</dbReference>
<dbReference type="PANTHER" id="PTHR43877">
    <property type="entry name" value="AMINOALKYLPHOSPHONATE N-ACETYLTRANSFERASE-RELATED-RELATED"/>
    <property type="match status" value="1"/>
</dbReference>
<keyword evidence="2" id="KW-0012">Acyltransferase</keyword>
<name>A0A852W6S7_PSEA5</name>
<evidence type="ECO:0000313" key="4">
    <source>
        <dbReference type="EMBL" id="NYG04220.1"/>
    </source>
</evidence>
<evidence type="ECO:0000259" key="3">
    <source>
        <dbReference type="PROSITE" id="PS51186"/>
    </source>
</evidence>
<proteinExistence type="predicted"/>
<dbReference type="EMBL" id="JACCCZ010000001">
    <property type="protein sequence ID" value="NYG04220.1"/>
    <property type="molecule type" value="Genomic_DNA"/>
</dbReference>
<comment type="caution">
    <text evidence="4">The sequence shown here is derived from an EMBL/GenBank/DDBJ whole genome shotgun (WGS) entry which is preliminary data.</text>
</comment>
<organism evidence="4 5">
    <name type="scientific">Pseudonocardia alni</name>
    <name type="common">Amycolata alni</name>
    <dbReference type="NCBI Taxonomy" id="33907"/>
    <lineage>
        <taxon>Bacteria</taxon>
        <taxon>Bacillati</taxon>
        <taxon>Actinomycetota</taxon>
        <taxon>Actinomycetes</taxon>
        <taxon>Pseudonocardiales</taxon>
        <taxon>Pseudonocardiaceae</taxon>
        <taxon>Pseudonocardia</taxon>
    </lineage>
</organism>
<evidence type="ECO:0000313" key="5">
    <source>
        <dbReference type="Proteomes" id="UP000549695"/>
    </source>
</evidence>
<dbReference type="CDD" id="cd04301">
    <property type="entry name" value="NAT_SF"/>
    <property type="match status" value="1"/>
</dbReference>
<dbReference type="RefSeq" id="WP_179762137.1">
    <property type="nucleotide sequence ID" value="NZ_BAAAJZ010000006.1"/>
</dbReference>
<feature type="domain" description="N-acetyltransferase" evidence="3">
    <location>
        <begin position="4"/>
        <end position="133"/>
    </location>
</feature>
<dbReference type="InterPro" id="IPR016181">
    <property type="entry name" value="Acyl_CoA_acyltransferase"/>
</dbReference>
<accession>A0A852W6S7</accession>
<gene>
    <name evidence="4" type="ORF">HDA37_004505</name>
</gene>
<reference evidence="4 5" key="1">
    <citation type="submission" date="2020-07" db="EMBL/GenBank/DDBJ databases">
        <title>Sequencing the genomes of 1000 actinobacteria strains.</title>
        <authorList>
            <person name="Klenk H.-P."/>
        </authorList>
    </citation>
    <scope>NUCLEOTIDE SEQUENCE [LARGE SCALE GENOMIC DNA]</scope>
    <source>
        <strain evidence="4 5">DSM 44749</strain>
    </source>
</reference>
<keyword evidence="1" id="KW-0808">Transferase</keyword>
<dbReference type="AlphaFoldDB" id="A0A852W6S7"/>
<dbReference type="InterPro" id="IPR050832">
    <property type="entry name" value="Bact_Acetyltransf"/>
</dbReference>
<evidence type="ECO:0000256" key="1">
    <source>
        <dbReference type="ARBA" id="ARBA00022679"/>
    </source>
</evidence>
<keyword evidence="5" id="KW-1185">Reference proteome</keyword>
<dbReference type="InterPro" id="IPR000182">
    <property type="entry name" value="GNAT_dom"/>
</dbReference>
<dbReference type="Proteomes" id="UP000549695">
    <property type="component" value="Unassembled WGS sequence"/>
</dbReference>
<evidence type="ECO:0000256" key="2">
    <source>
        <dbReference type="ARBA" id="ARBA00023315"/>
    </source>
</evidence>
<protein>
    <submittedName>
        <fullName evidence="4">GNAT superfamily N-acetyltransferase</fullName>
    </submittedName>
</protein>
<dbReference type="GeneID" id="98054178"/>
<sequence length="133" mass="14608">MTDVRVRVRPEVDDVALSALHAAGFDETPRLRRWSAQLAAHSLSWLDARDGEALAGFVNLAWDGDRHAFLLDLVVADGYRRRGIGRALVAGAVEQATAAGCTWLHVDFAPHLIPFYRSCALPPTDAGLLRLHR</sequence>
<dbReference type="Pfam" id="PF00583">
    <property type="entry name" value="Acetyltransf_1"/>
    <property type="match status" value="1"/>
</dbReference>
<dbReference type="Gene3D" id="3.40.630.30">
    <property type="match status" value="1"/>
</dbReference>
<dbReference type="SUPFAM" id="SSF55729">
    <property type="entry name" value="Acyl-CoA N-acyltransferases (Nat)"/>
    <property type="match status" value="1"/>
</dbReference>